<accession>A0A2H3JXG3</accession>
<dbReference type="STRING" id="742152.A0A2H3JXG3"/>
<dbReference type="OMA" id="HRVWHRS"/>
<dbReference type="SUPFAM" id="SSF81383">
    <property type="entry name" value="F-box domain"/>
    <property type="match status" value="1"/>
</dbReference>
<dbReference type="Pfam" id="PF12937">
    <property type="entry name" value="F-box-like"/>
    <property type="match status" value="1"/>
</dbReference>
<dbReference type="AlphaFoldDB" id="A0A2H3JXG3"/>
<evidence type="ECO:0000313" key="2">
    <source>
        <dbReference type="EMBL" id="PCH40867.1"/>
    </source>
</evidence>
<proteinExistence type="predicted"/>
<sequence length="395" mass="44735">MVSLQDLPVELIADILGELDVSSLVKVSQTSRLLRSVCSEPNLSPWRRAMRRTLRGPAGQYDPALQHLSVRAVVPRSDFIELFSRADARYLFNATWPNLRDREWKECFRRRFLPGWAKVKKDGMTWKEAFDEVIHRVRHRTRSSCTSDEAWTKYLVINRNGTVNQLESTSRTYNPLAIFEDLRMQNDLLNLQPCIKVVVEFPDVRILAIGVLHKPRTSFRTNPHARILLHPPGVDKAKAVVATDSDSASDVSDSSLDREVAQSPRRLVQREVNGKSKWFFPSECGPLEHLVPIPAFENYPYYTPSGNDLRWSIIGGVEEGGLQWIGSVMLTVQLVGAEREDPYTVVSRMQEAYLDGGRAHGSYASLTFADLHAVAPWLEFKELEGPGLGHDINDD</sequence>
<evidence type="ECO:0000259" key="1">
    <source>
        <dbReference type="PROSITE" id="PS50181"/>
    </source>
</evidence>
<gene>
    <name evidence="2" type="ORF">WOLCODRAFT_71219</name>
</gene>
<name>A0A2H3JXG3_WOLCO</name>
<dbReference type="Gene3D" id="1.20.1280.50">
    <property type="match status" value="1"/>
</dbReference>
<protein>
    <recommendedName>
        <fullName evidence="1">F-box domain-containing protein</fullName>
    </recommendedName>
</protein>
<dbReference type="Proteomes" id="UP000218811">
    <property type="component" value="Unassembled WGS sequence"/>
</dbReference>
<organism evidence="2 3">
    <name type="scientific">Wolfiporia cocos (strain MD-104)</name>
    <name type="common">Brown rot fungus</name>
    <dbReference type="NCBI Taxonomy" id="742152"/>
    <lineage>
        <taxon>Eukaryota</taxon>
        <taxon>Fungi</taxon>
        <taxon>Dikarya</taxon>
        <taxon>Basidiomycota</taxon>
        <taxon>Agaricomycotina</taxon>
        <taxon>Agaricomycetes</taxon>
        <taxon>Polyporales</taxon>
        <taxon>Phaeolaceae</taxon>
        <taxon>Wolfiporia</taxon>
    </lineage>
</organism>
<dbReference type="InterPro" id="IPR001810">
    <property type="entry name" value="F-box_dom"/>
</dbReference>
<dbReference type="SMART" id="SM00256">
    <property type="entry name" value="FBOX"/>
    <property type="match status" value="1"/>
</dbReference>
<evidence type="ECO:0000313" key="3">
    <source>
        <dbReference type="Proteomes" id="UP000218811"/>
    </source>
</evidence>
<keyword evidence="3" id="KW-1185">Reference proteome</keyword>
<reference evidence="2 3" key="1">
    <citation type="journal article" date="2012" name="Science">
        <title>The Paleozoic origin of enzymatic lignin decomposition reconstructed from 31 fungal genomes.</title>
        <authorList>
            <person name="Floudas D."/>
            <person name="Binder M."/>
            <person name="Riley R."/>
            <person name="Barry K."/>
            <person name="Blanchette R.A."/>
            <person name="Henrissat B."/>
            <person name="Martinez A.T."/>
            <person name="Otillar R."/>
            <person name="Spatafora J.W."/>
            <person name="Yadav J.S."/>
            <person name="Aerts A."/>
            <person name="Benoit I."/>
            <person name="Boyd A."/>
            <person name="Carlson A."/>
            <person name="Copeland A."/>
            <person name="Coutinho P.M."/>
            <person name="de Vries R.P."/>
            <person name="Ferreira P."/>
            <person name="Findley K."/>
            <person name="Foster B."/>
            <person name="Gaskell J."/>
            <person name="Glotzer D."/>
            <person name="Gorecki P."/>
            <person name="Heitman J."/>
            <person name="Hesse C."/>
            <person name="Hori C."/>
            <person name="Igarashi K."/>
            <person name="Jurgens J.A."/>
            <person name="Kallen N."/>
            <person name="Kersten P."/>
            <person name="Kohler A."/>
            <person name="Kuees U."/>
            <person name="Kumar T.K.A."/>
            <person name="Kuo A."/>
            <person name="LaButti K."/>
            <person name="Larrondo L.F."/>
            <person name="Lindquist E."/>
            <person name="Ling A."/>
            <person name="Lombard V."/>
            <person name="Lucas S."/>
            <person name="Lundell T."/>
            <person name="Martin R."/>
            <person name="McLaughlin D.J."/>
            <person name="Morgenstern I."/>
            <person name="Morin E."/>
            <person name="Murat C."/>
            <person name="Nagy L.G."/>
            <person name="Nolan M."/>
            <person name="Ohm R.A."/>
            <person name="Patyshakuliyeva A."/>
            <person name="Rokas A."/>
            <person name="Ruiz-Duenas F.J."/>
            <person name="Sabat G."/>
            <person name="Salamov A."/>
            <person name="Samejima M."/>
            <person name="Schmutz J."/>
            <person name="Slot J.C."/>
            <person name="St John F."/>
            <person name="Stenlid J."/>
            <person name="Sun H."/>
            <person name="Sun S."/>
            <person name="Syed K."/>
            <person name="Tsang A."/>
            <person name="Wiebenga A."/>
            <person name="Young D."/>
            <person name="Pisabarro A."/>
            <person name="Eastwood D.C."/>
            <person name="Martin F."/>
            <person name="Cullen D."/>
            <person name="Grigoriev I.V."/>
            <person name="Hibbett D.S."/>
        </authorList>
    </citation>
    <scope>NUCLEOTIDE SEQUENCE [LARGE SCALE GENOMIC DNA]</scope>
    <source>
        <strain evidence="2 3">MD-104</strain>
    </source>
</reference>
<dbReference type="InterPro" id="IPR036047">
    <property type="entry name" value="F-box-like_dom_sf"/>
</dbReference>
<dbReference type="EMBL" id="KB468113">
    <property type="protein sequence ID" value="PCH40867.1"/>
    <property type="molecule type" value="Genomic_DNA"/>
</dbReference>
<feature type="domain" description="F-box" evidence="1">
    <location>
        <begin position="1"/>
        <end position="49"/>
    </location>
</feature>
<dbReference type="OrthoDB" id="2532648at2759"/>
<dbReference type="PROSITE" id="PS50181">
    <property type="entry name" value="FBOX"/>
    <property type="match status" value="1"/>
</dbReference>